<dbReference type="EMBL" id="BAAATR010000059">
    <property type="protein sequence ID" value="GAA2277810.1"/>
    <property type="molecule type" value="Genomic_DNA"/>
</dbReference>
<gene>
    <name evidence="1" type="ORF">GCM10010430_74650</name>
</gene>
<evidence type="ECO:0000313" key="1">
    <source>
        <dbReference type="EMBL" id="GAA2277810.1"/>
    </source>
</evidence>
<reference evidence="2" key="1">
    <citation type="journal article" date="2019" name="Int. J. Syst. Evol. Microbiol.">
        <title>The Global Catalogue of Microorganisms (GCM) 10K type strain sequencing project: providing services to taxonomists for standard genome sequencing and annotation.</title>
        <authorList>
            <consortium name="The Broad Institute Genomics Platform"/>
            <consortium name="The Broad Institute Genome Sequencing Center for Infectious Disease"/>
            <person name="Wu L."/>
            <person name="Ma J."/>
        </authorList>
    </citation>
    <scope>NUCLEOTIDE SEQUENCE [LARGE SCALE GENOMIC DNA]</scope>
    <source>
        <strain evidence="2">JCM 7356</strain>
    </source>
</reference>
<dbReference type="Proteomes" id="UP001500305">
    <property type="component" value="Unassembled WGS sequence"/>
</dbReference>
<evidence type="ECO:0000313" key="2">
    <source>
        <dbReference type="Proteomes" id="UP001500305"/>
    </source>
</evidence>
<accession>A0ABP5RVR2</accession>
<organism evidence="1 2">
    <name type="scientific">Kitasatospora cystarginea</name>
    <dbReference type="NCBI Taxonomy" id="58350"/>
    <lineage>
        <taxon>Bacteria</taxon>
        <taxon>Bacillati</taxon>
        <taxon>Actinomycetota</taxon>
        <taxon>Actinomycetes</taxon>
        <taxon>Kitasatosporales</taxon>
        <taxon>Streptomycetaceae</taxon>
        <taxon>Kitasatospora</taxon>
    </lineage>
</organism>
<proteinExistence type="predicted"/>
<protein>
    <submittedName>
        <fullName evidence="1">Uncharacterized protein</fullName>
    </submittedName>
</protein>
<name>A0ABP5RVR2_9ACTN</name>
<sequence>MTAPANAVVRAAQLAMERWAPFDFLETAREDRRPQAPEEWIEECRRRRAYETALRELHDTLDALASYLPLVLGPRPTPNELALVIEQVQRFHDQQQ</sequence>
<keyword evidence="2" id="KW-1185">Reference proteome</keyword>
<comment type="caution">
    <text evidence="1">The sequence shown here is derived from an EMBL/GenBank/DDBJ whole genome shotgun (WGS) entry which is preliminary data.</text>
</comment>